<dbReference type="EMBL" id="WHPF01000012">
    <property type="protein sequence ID" value="NNV57108.1"/>
    <property type="molecule type" value="Genomic_DNA"/>
</dbReference>
<organism evidence="1 2">
    <name type="scientific">Limnovirga soli</name>
    <dbReference type="NCBI Taxonomy" id="2656915"/>
    <lineage>
        <taxon>Bacteria</taxon>
        <taxon>Pseudomonadati</taxon>
        <taxon>Bacteroidota</taxon>
        <taxon>Chitinophagia</taxon>
        <taxon>Chitinophagales</taxon>
        <taxon>Chitinophagaceae</taxon>
        <taxon>Limnovirga</taxon>
    </lineage>
</organism>
<dbReference type="AlphaFoldDB" id="A0A8J8JUJ8"/>
<evidence type="ECO:0000313" key="1">
    <source>
        <dbReference type="EMBL" id="NNV57108.1"/>
    </source>
</evidence>
<accession>A0A8J8JUJ8</accession>
<sequence>MMRQMTPVNNTSHATIENMEDLTANIALVKARIRIREKDLKERLDRLPEETVKSAISSVIPAFVSNLLPGKGIGLITSVAGLLLGKDTIQNGNWIGAAGNIAKQIGLFTTLKSIYSLWRKKKPAAKE</sequence>
<gene>
    <name evidence="1" type="ORF">GD597_16665</name>
</gene>
<evidence type="ECO:0000313" key="2">
    <source>
        <dbReference type="Proteomes" id="UP000598971"/>
    </source>
</evidence>
<dbReference type="RefSeq" id="WP_171609052.1">
    <property type="nucleotide sequence ID" value="NZ_WHPF01000012.1"/>
</dbReference>
<comment type="caution">
    <text evidence="1">The sequence shown here is derived from an EMBL/GenBank/DDBJ whole genome shotgun (WGS) entry which is preliminary data.</text>
</comment>
<keyword evidence="2" id="KW-1185">Reference proteome</keyword>
<reference evidence="1" key="1">
    <citation type="submission" date="2019-10" db="EMBL/GenBank/DDBJ databases">
        <title>Draft genome sequence of Panacibacter sp. KCS-6.</title>
        <authorList>
            <person name="Yim K.J."/>
        </authorList>
    </citation>
    <scope>NUCLEOTIDE SEQUENCE</scope>
    <source>
        <strain evidence="1">KCS-6</strain>
    </source>
</reference>
<name>A0A8J8JUJ8_9BACT</name>
<dbReference type="Proteomes" id="UP000598971">
    <property type="component" value="Unassembled WGS sequence"/>
</dbReference>
<proteinExistence type="predicted"/>
<protein>
    <submittedName>
        <fullName evidence="1">Uncharacterized protein</fullName>
    </submittedName>
</protein>